<feature type="domain" description="Methyltransferase type 11" evidence="1">
    <location>
        <begin position="77"/>
        <end position="177"/>
    </location>
</feature>
<dbReference type="Gene3D" id="3.40.50.150">
    <property type="entry name" value="Vaccinia Virus protein VP39"/>
    <property type="match status" value="1"/>
</dbReference>
<evidence type="ECO:0000259" key="1">
    <source>
        <dbReference type="Pfam" id="PF08241"/>
    </source>
</evidence>
<comment type="caution">
    <text evidence="2">The sequence shown here is derived from an EMBL/GenBank/DDBJ whole genome shotgun (WGS) entry which is preliminary data.</text>
</comment>
<dbReference type="SUPFAM" id="SSF53335">
    <property type="entry name" value="S-adenosyl-L-methionine-dependent methyltransferases"/>
    <property type="match status" value="1"/>
</dbReference>
<evidence type="ECO:0000313" key="3">
    <source>
        <dbReference type="Proteomes" id="UP000280307"/>
    </source>
</evidence>
<dbReference type="EMBL" id="RSAS01000911">
    <property type="protein sequence ID" value="RRR65816.1"/>
    <property type="molecule type" value="Genomic_DNA"/>
</dbReference>
<dbReference type="CDD" id="cd02440">
    <property type="entry name" value="AdoMet_MTases"/>
    <property type="match status" value="1"/>
</dbReference>
<dbReference type="InterPro" id="IPR029063">
    <property type="entry name" value="SAM-dependent_MTases_sf"/>
</dbReference>
<reference evidence="2 3" key="1">
    <citation type="submission" date="2018-12" db="EMBL/GenBank/DDBJ databases">
        <title>Genome Sequence of Candidatus Viridilinea halotolerans isolated from saline sulfide-rich spring.</title>
        <authorList>
            <person name="Grouzdev D.S."/>
            <person name="Burganskaya E.I."/>
            <person name="Krutkina M.S."/>
            <person name="Sukhacheva M.V."/>
            <person name="Gorlenko V.M."/>
        </authorList>
    </citation>
    <scope>NUCLEOTIDE SEQUENCE [LARGE SCALE GENOMIC DNA]</scope>
    <source>
        <strain evidence="2">Chok-6</strain>
    </source>
</reference>
<dbReference type="AlphaFoldDB" id="A0A426TR19"/>
<evidence type="ECO:0000313" key="2">
    <source>
        <dbReference type="EMBL" id="RRR65816.1"/>
    </source>
</evidence>
<protein>
    <submittedName>
        <fullName evidence="2">Class I SAM-dependent methyltransferase</fullName>
    </submittedName>
</protein>
<dbReference type="PANTHER" id="PTHR43464:SF94">
    <property type="entry name" value="MALONYL-[ACYL-CARRIER PROTEIN] O-METHYLTRANSFERASE"/>
    <property type="match status" value="1"/>
</dbReference>
<gene>
    <name evidence="2" type="ORF">EI684_22040</name>
</gene>
<dbReference type="GO" id="GO:0008757">
    <property type="term" value="F:S-adenosylmethionine-dependent methyltransferase activity"/>
    <property type="evidence" value="ECO:0007669"/>
    <property type="project" value="InterPro"/>
</dbReference>
<organism evidence="2 3">
    <name type="scientific">Candidatus Viridilinea halotolerans</name>
    <dbReference type="NCBI Taxonomy" id="2491704"/>
    <lineage>
        <taxon>Bacteria</taxon>
        <taxon>Bacillati</taxon>
        <taxon>Chloroflexota</taxon>
        <taxon>Chloroflexia</taxon>
        <taxon>Chloroflexales</taxon>
        <taxon>Chloroflexineae</taxon>
        <taxon>Oscillochloridaceae</taxon>
        <taxon>Candidatus Viridilinea</taxon>
    </lineage>
</organism>
<name>A0A426TR19_9CHLR</name>
<keyword evidence="2" id="KW-0489">Methyltransferase</keyword>
<proteinExistence type="predicted"/>
<dbReference type="GO" id="GO:0032259">
    <property type="term" value="P:methylation"/>
    <property type="evidence" value="ECO:0007669"/>
    <property type="project" value="UniProtKB-KW"/>
</dbReference>
<sequence>MRGNQGPSHPPFPRIGLDIMSQRDHKLADFAFLWANAQVVKKIGLQAGIHIDQPIGIWNYIRIADDIVGQMPAGRILDWGCGYGQMTYLLRQRGLNVTPFDLGDPRHKQLPAIPICRDLAAINTTHPTNLPFRTGVFDAVLSCGVLEHVDEYSQPGNELRSLHEIARVLRPGGLFLIYQLPQQYAWQEALIRRLRLGYAHPRRYTEAEIVAMLLEHGYTIQRIRRANLIPKNLTGMPAYIRSAYSRLSKPLITLDGWVSNMPGMKHVAGVLEIAARREGLLGVE</sequence>
<keyword evidence="2" id="KW-0808">Transferase</keyword>
<dbReference type="PANTHER" id="PTHR43464">
    <property type="entry name" value="METHYLTRANSFERASE"/>
    <property type="match status" value="1"/>
</dbReference>
<accession>A0A426TR19</accession>
<dbReference type="Pfam" id="PF08241">
    <property type="entry name" value="Methyltransf_11"/>
    <property type="match status" value="1"/>
</dbReference>
<dbReference type="InterPro" id="IPR013216">
    <property type="entry name" value="Methyltransf_11"/>
</dbReference>
<dbReference type="Proteomes" id="UP000280307">
    <property type="component" value="Unassembled WGS sequence"/>
</dbReference>